<dbReference type="PANTHER" id="PTHR39966:SF1">
    <property type="entry name" value="HEMERYTHRIN-LIKE DOMAIN-CONTAINING PROTEIN"/>
    <property type="match status" value="1"/>
</dbReference>
<dbReference type="Gene3D" id="1.20.120.520">
    <property type="entry name" value="nmb1532 protein domain like"/>
    <property type="match status" value="1"/>
</dbReference>
<proteinExistence type="predicted"/>
<dbReference type="GO" id="GO:0005886">
    <property type="term" value="C:plasma membrane"/>
    <property type="evidence" value="ECO:0007669"/>
    <property type="project" value="TreeGrafter"/>
</dbReference>
<organism evidence="2">
    <name type="scientific">uncultured Desulfobacterium sp</name>
    <dbReference type="NCBI Taxonomy" id="201089"/>
    <lineage>
        <taxon>Bacteria</taxon>
        <taxon>Pseudomonadati</taxon>
        <taxon>Thermodesulfobacteriota</taxon>
        <taxon>Desulfobacteria</taxon>
        <taxon>Desulfobacterales</taxon>
        <taxon>Desulfobacteriaceae</taxon>
        <taxon>Desulfobacterium</taxon>
        <taxon>environmental samples</taxon>
    </lineage>
</organism>
<evidence type="ECO:0000259" key="1">
    <source>
        <dbReference type="Pfam" id="PF01814"/>
    </source>
</evidence>
<feature type="domain" description="Hemerythrin-like" evidence="1">
    <location>
        <begin position="9"/>
        <end position="139"/>
    </location>
</feature>
<dbReference type="InterPro" id="IPR012312">
    <property type="entry name" value="Hemerythrin-like"/>
</dbReference>
<name>A0A445N427_9BACT</name>
<accession>A0A445N427</accession>
<dbReference type="EMBL" id="OJIN01000244">
    <property type="protein sequence ID" value="SPD76477.1"/>
    <property type="molecule type" value="Genomic_DNA"/>
</dbReference>
<gene>
    <name evidence="2" type="ORF">PITCH_A970004</name>
</gene>
<dbReference type="PANTHER" id="PTHR39966">
    <property type="entry name" value="BLL2471 PROTEIN-RELATED"/>
    <property type="match status" value="1"/>
</dbReference>
<dbReference type="CDD" id="cd12108">
    <property type="entry name" value="Hr-like"/>
    <property type="match status" value="1"/>
</dbReference>
<protein>
    <submittedName>
        <fullName evidence="2">Hemerythrin HHE cation binding domain protein</fullName>
    </submittedName>
</protein>
<sequence>MQARGPLMIEHRLIERMISIIRNKLALVEETRKIDPMFVDKAVDFIRMYADRTHHGKEEEILFRDLKKKDLSEKDRQLMNELMEEHVFGRDNTKVLVEANTRYRNGDHSALKEITGCLRTLIDFYPKHIEKEDKVFFPASRTYFSDAEDQAMLAQFWEFDRNMIHEKYRSVVNDLQEQ</sequence>
<dbReference type="AlphaFoldDB" id="A0A445N427"/>
<dbReference type="Pfam" id="PF01814">
    <property type="entry name" value="Hemerythrin"/>
    <property type="match status" value="1"/>
</dbReference>
<evidence type="ECO:0000313" key="2">
    <source>
        <dbReference type="EMBL" id="SPD76477.1"/>
    </source>
</evidence>
<reference evidence="2" key="1">
    <citation type="submission" date="2018-01" db="EMBL/GenBank/DDBJ databases">
        <authorList>
            <person name="Regsiter A."/>
            <person name="William W."/>
        </authorList>
    </citation>
    <scope>NUCLEOTIDE SEQUENCE</scope>
    <source>
        <strain evidence="2">TRIP AH-1</strain>
    </source>
</reference>